<keyword evidence="2" id="KW-0732">Signal</keyword>
<feature type="region of interest" description="Disordered" evidence="4">
    <location>
        <begin position="1168"/>
        <end position="1188"/>
    </location>
</feature>
<keyword evidence="7" id="KW-1185">Reference proteome</keyword>
<keyword evidence="1" id="KW-0433">Leucine-rich repeat</keyword>
<keyword evidence="3" id="KW-0677">Repeat</keyword>
<protein>
    <recommendedName>
        <fullName evidence="5">LRRCT domain-containing protein</fullName>
    </recommendedName>
</protein>
<feature type="compositionally biased region" description="Basic and acidic residues" evidence="4">
    <location>
        <begin position="1031"/>
        <end position="1040"/>
    </location>
</feature>
<evidence type="ECO:0000256" key="3">
    <source>
        <dbReference type="ARBA" id="ARBA00022737"/>
    </source>
</evidence>
<feature type="non-terminal residue" evidence="6">
    <location>
        <position position="1"/>
    </location>
</feature>
<organism evidence="6 7">
    <name type="scientific">Ranatra chinensis</name>
    <dbReference type="NCBI Taxonomy" id="642074"/>
    <lineage>
        <taxon>Eukaryota</taxon>
        <taxon>Metazoa</taxon>
        <taxon>Ecdysozoa</taxon>
        <taxon>Arthropoda</taxon>
        <taxon>Hexapoda</taxon>
        <taxon>Insecta</taxon>
        <taxon>Pterygota</taxon>
        <taxon>Neoptera</taxon>
        <taxon>Paraneoptera</taxon>
        <taxon>Hemiptera</taxon>
        <taxon>Heteroptera</taxon>
        <taxon>Panheteroptera</taxon>
        <taxon>Nepomorpha</taxon>
        <taxon>Nepidae</taxon>
        <taxon>Ranatrinae</taxon>
        <taxon>Ranatra</taxon>
    </lineage>
</organism>
<dbReference type="SMART" id="SM00365">
    <property type="entry name" value="LRR_SD22"/>
    <property type="match status" value="5"/>
</dbReference>
<gene>
    <name evidence="6" type="ORF">AAG570_001710</name>
</gene>
<reference evidence="6 7" key="1">
    <citation type="submission" date="2024-07" db="EMBL/GenBank/DDBJ databases">
        <title>Chromosome-level genome assembly of the water stick insect Ranatra chinensis (Heteroptera: Nepidae).</title>
        <authorList>
            <person name="Liu X."/>
        </authorList>
    </citation>
    <scope>NUCLEOTIDE SEQUENCE [LARGE SCALE GENOMIC DNA]</scope>
    <source>
        <strain evidence="6">Cailab_2021Rc</strain>
        <tissue evidence="6">Muscle</tissue>
    </source>
</reference>
<dbReference type="GO" id="GO:0071944">
    <property type="term" value="C:cell periphery"/>
    <property type="evidence" value="ECO:0007669"/>
    <property type="project" value="UniProtKB-ARBA"/>
</dbReference>
<dbReference type="SMART" id="SM00364">
    <property type="entry name" value="LRR_BAC"/>
    <property type="match status" value="8"/>
</dbReference>
<dbReference type="SMART" id="SM00082">
    <property type="entry name" value="LRRCT"/>
    <property type="match status" value="1"/>
</dbReference>
<dbReference type="PROSITE" id="PS51450">
    <property type="entry name" value="LRR"/>
    <property type="match status" value="5"/>
</dbReference>
<dbReference type="PRINTS" id="PR00019">
    <property type="entry name" value="LEURICHRPT"/>
</dbReference>
<name>A0ABD0Y9B3_9HEMI</name>
<comment type="caution">
    <text evidence="6">The sequence shown here is derived from an EMBL/GenBank/DDBJ whole genome shotgun (WGS) entry which is preliminary data.</text>
</comment>
<evidence type="ECO:0000256" key="1">
    <source>
        <dbReference type="ARBA" id="ARBA00022614"/>
    </source>
</evidence>
<feature type="region of interest" description="Disordered" evidence="4">
    <location>
        <begin position="1015"/>
        <end position="1048"/>
    </location>
</feature>
<dbReference type="InterPro" id="IPR001611">
    <property type="entry name" value="Leu-rich_rpt"/>
</dbReference>
<sequence>CGHSDLESILSGLQAVSSQVTAPIDELILENNLMPSLPGRAFVPLRVVRLMLRENKLESVSSNWLAGLEEYLLEVFIVEPELRSLPEDCLENFPKLEALTLQAGGVSRIPNLSNLSRLRYVQVQLPALFEVSPVKLRGLDSLEQIHVVGSPFLTKLDAGVLQDMPRLVTANFTECAIKWVHPRALARLPSLKQFSLSRNKITDAGFVGRSVRELPVLAVISLDHNEIDSLKEASFVDIPPLREIYLNDNRIKEIQRGAFHRLPSLRILDLSNNHIRTVHPEFFLQPYDSGLEDLSLTNNRLDHVMYITIILDVLPRLRFLDLSQNRFQEIMFGSMRGHQALERLHLDHNQLKRVVREAFSGMPALRELRLRNNSLSNYLEMPLWNLPALKGLDLSHNDFRRLDRRMLANLPSLRRIDMSRNNLVVVDPATFLATPALEHVNLSHNAIDLVDHQTFLHLANLFELDVGYNRLRGVVAGLPRALEHLHMPRNQIATLPRAPSPDLLLPALRTLDLTGNNLQHLPSEALISMPLLRKLYLGENSLQSLEERSLDGLGRLEVLDLHDNRLVKVGDSSLRDLRRLREVNLRSNRLETLQPELLRENRALHSLDLSHNLLTDTLPSALENNKELKEVRLSHNALVRFPGAVMSLQELEHLDLSHNRIGQLSQPLNGLRSLATLKMSKNKLTALVGGTFRDMGNLSALELDSNQIQFVTPHAVRSMPALTTLKLSKNRLSTLPSAAFSDLPALLKVELQENQLTHLASDSFTGVPNLLMLNLSYNQLTGLDRAGLNGLKSLEVLDLSHNKVSRFATPGLPHLTSLIHLKMDDNRLCQIQGSPFAKMSHLRMLSLRNNKLTSLSETTFDPIRSTMYHLDVEGNPLRCSCGLLWLQAWLRSGQVPGPRCADGSYLSEYRLSRQDCVEPKHFETIPGCDDRPPTPGQTQLLSTLTESKDPLQRPTPEESEYFYEDYVEYEENTTLPYNLTKLVAISTTASPPTSIPPATAATPSTIPPAVLSHFIPGDTPTLYAGGAKPPSRPDEPKEQQKPQGPTFTFFGMPLHTINLGGFWGSGRDGEGRSRFPGAKGRVQQIPGHPNVEKGFLPIVPGGASGGFKPVFSPFDNRTSGQFSKPIKLNYTIWDLPSQPEGGFPQATVSKVDPEEEEAERVSRLTAEGFNSTKGRPPKVDIETTSDDAPFHGLNGIEAAYETTTVPVTTPEILTRPPITFLPTVTFRVSKGEPTTEPYGPGNDFLI</sequence>
<proteinExistence type="predicted"/>
<feature type="region of interest" description="Disordered" evidence="4">
    <location>
        <begin position="924"/>
        <end position="956"/>
    </location>
</feature>
<feature type="region of interest" description="Disordered" evidence="4">
    <location>
        <begin position="1065"/>
        <end position="1091"/>
    </location>
</feature>
<dbReference type="PANTHER" id="PTHR24366">
    <property type="entry name" value="IG(IMMUNOGLOBULIN) AND LRR(LEUCINE RICH REPEAT) DOMAINS"/>
    <property type="match status" value="1"/>
</dbReference>
<feature type="domain" description="LRRCT" evidence="5">
    <location>
        <begin position="875"/>
        <end position="917"/>
    </location>
</feature>
<evidence type="ECO:0000256" key="4">
    <source>
        <dbReference type="SAM" id="MobiDB-lite"/>
    </source>
</evidence>
<dbReference type="SUPFAM" id="SSF52058">
    <property type="entry name" value="L domain-like"/>
    <property type="match status" value="4"/>
</dbReference>
<dbReference type="Gene3D" id="3.80.10.10">
    <property type="entry name" value="Ribonuclease Inhibitor"/>
    <property type="match status" value="6"/>
</dbReference>
<evidence type="ECO:0000256" key="2">
    <source>
        <dbReference type="ARBA" id="ARBA00022729"/>
    </source>
</evidence>
<accession>A0ABD0Y9B3</accession>
<feature type="compositionally biased region" description="Polar residues" evidence="4">
    <location>
        <begin position="936"/>
        <end position="945"/>
    </location>
</feature>
<dbReference type="Proteomes" id="UP001558652">
    <property type="component" value="Unassembled WGS sequence"/>
</dbReference>
<dbReference type="Pfam" id="PF13855">
    <property type="entry name" value="LRR_8"/>
    <property type="match status" value="8"/>
</dbReference>
<dbReference type="PANTHER" id="PTHR24366:SF96">
    <property type="entry name" value="LEUCINE RICH REPEAT CONTAINING 53"/>
    <property type="match status" value="1"/>
</dbReference>
<dbReference type="InterPro" id="IPR032675">
    <property type="entry name" value="LRR_dom_sf"/>
</dbReference>
<dbReference type="EMBL" id="JBFDAA010000011">
    <property type="protein sequence ID" value="KAL1123940.1"/>
    <property type="molecule type" value="Genomic_DNA"/>
</dbReference>
<dbReference type="InterPro" id="IPR003591">
    <property type="entry name" value="Leu-rich_rpt_typical-subtyp"/>
</dbReference>
<evidence type="ECO:0000313" key="6">
    <source>
        <dbReference type="EMBL" id="KAL1123940.1"/>
    </source>
</evidence>
<dbReference type="AlphaFoldDB" id="A0ABD0Y9B3"/>
<dbReference type="FunFam" id="3.80.10.10:FF:001164">
    <property type="entry name" value="GH01279p"/>
    <property type="match status" value="1"/>
</dbReference>
<evidence type="ECO:0000313" key="7">
    <source>
        <dbReference type="Proteomes" id="UP001558652"/>
    </source>
</evidence>
<evidence type="ECO:0000259" key="5">
    <source>
        <dbReference type="SMART" id="SM00082"/>
    </source>
</evidence>
<dbReference type="SMART" id="SM00369">
    <property type="entry name" value="LRR_TYP"/>
    <property type="match status" value="24"/>
</dbReference>
<dbReference type="InterPro" id="IPR000483">
    <property type="entry name" value="Cys-rich_flank_reg_C"/>
</dbReference>